<proteinExistence type="predicted"/>
<keyword evidence="2" id="KW-0808">Transferase</keyword>
<dbReference type="Gene3D" id="3.40.1280.10">
    <property type="match status" value="1"/>
</dbReference>
<evidence type="ECO:0000256" key="1">
    <source>
        <dbReference type="ARBA" id="ARBA00022603"/>
    </source>
</evidence>
<evidence type="ECO:0000313" key="5">
    <source>
        <dbReference type="Proteomes" id="UP000614287"/>
    </source>
</evidence>
<dbReference type="GO" id="GO:0032259">
    <property type="term" value="P:methylation"/>
    <property type="evidence" value="ECO:0007669"/>
    <property type="project" value="UniProtKB-KW"/>
</dbReference>
<dbReference type="CDD" id="cd18095">
    <property type="entry name" value="SpoU-like_rRNA-MTase"/>
    <property type="match status" value="1"/>
</dbReference>
<evidence type="ECO:0000259" key="3">
    <source>
        <dbReference type="Pfam" id="PF00588"/>
    </source>
</evidence>
<dbReference type="PANTHER" id="PTHR43191:SF2">
    <property type="entry name" value="RRNA METHYLTRANSFERASE 3, MITOCHONDRIAL"/>
    <property type="match status" value="1"/>
</dbReference>
<comment type="caution">
    <text evidence="4">The sequence shown here is derived from an EMBL/GenBank/DDBJ whole genome shotgun (WGS) entry which is preliminary data.</text>
</comment>
<organism evidence="4 5">
    <name type="scientific">Formosimonas limnophila</name>
    <dbReference type="NCBI Taxonomy" id="1384487"/>
    <lineage>
        <taxon>Bacteria</taxon>
        <taxon>Pseudomonadati</taxon>
        <taxon>Pseudomonadota</taxon>
        <taxon>Betaproteobacteria</taxon>
        <taxon>Burkholderiales</taxon>
        <taxon>Burkholderiaceae</taxon>
        <taxon>Formosimonas</taxon>
    </lineage>
</organism>
<dbReference type="InterPro" id="IPR051259">
    <property type="entry name" value="rRNA_Methyltransferase"/>
</dbReference>
<dbReference type="PANTHER" id="PTHR43191">
    <property type="entry name" value="RRNA METHYLTRANSFERASE 3"/>
    <property type="match status" value="1"/>
</dbReference>
<dbReference type="GO" id="GO:0003723">
    <property type="term" value="F:RNA binding"/>
    <property type="evidence" value="ECO:0007669"/>
    <property type="project" value="InterPro"/>
</dbReference>
<keyword evidence="5" id="KW-1185">Reference proteome</keyword>
<name>A0A8J3CKZ4_9BURK</name>
<dbReference type="InterPro" id="IPR029028">
    <property type="entry name" value="Alpha/beta_knot_MTases"/>
</dbReference>
<dbReference type="GO" id="GO:0006396">
    <property type="term" value="P:RNA processing"/>
    <property type="evidence" value="ECO:0007669"/>
    <property type="project" value="InterPro"/>
</dbReference>
<reference evidence="4" key="2">
    <citation type="submission" date="2020-09" db="EMBL/GenBank/DDBJ databases">
        <authorList>
            <person name="Sun Q."/>
            <person name="Kim S."/>
        </authorList>
    </citation>
    <scope>NUCLEOTIDE SEQUENCE</scope>
    <source>
        <strain evidence="4">KCTC 32501</strain>
    </source>
</reference>
<dbReference type="EMBL" id="BMZG01000001">
    <property type="protein sequence ID" value="GHA64245.1"/>
    <property type="molecule type" value="Genomic_DNA"/>
</dbReference>
<gene>
    <name evidence="4" type="ORF">GCM10009007_00720</name>
</gene>
<reference evidence="4" key="1">
    <citation type="journal article" date="2014" name="Int. J. Syst. Evol. Microbiol.">
        <title>Complete genome sequence of Corynebacterium casei LMG S-19264T (=DSM 44701T), isolated from a smear-ripened cheese.</title>
        <authorList>
            <consortium name="US DOE Joint Genome Institute (JGI-PGF)"/>
            <person name="Walter F."/>
            <person name="Albersmeier A."/>
            <person name="Kalinowski J."/>
            <person name="Ruckert C."/>
        </authorList>
    </citation>
    <scope>NUCLEOTIDE SEQUENCE</scope>
    <source>
        <strain evidence="4">KCTC 32501</strain>
    </source>
</reference>
<dbReference type="InterPro" id="IPR029026">
    <property type="entry name" value="tRNA_m1G_MTases_N"/>
</dbReference>
<dbReference type="GO" id="GO:0008173">
    <property type="term" value="F:RNA methyltransferase activity"/>
    <property type="evidence" value="ECO:0007669"/>
    <property type="project" value="InterPro"/>
</dbReference>
<dbReference type="SUPFAM" id="SSF75217">
    <property type="entry name" value="alpha/beta knot"/>
    <property type="match status" value="1"/>
</dbReference>
<protein>
    <submittedName>
        <fullName evidence="4">RNA methyltransferase</fullName>
    </submittedName>
</protein>
<dbReference type="RefSeq" id="WP_189490200.1">
    <property type="nucleotide sequence ID" value="NZ_BMZG01000001.1"/>
</dbReference>
<dbReference type="Proteomes" id="UP000614287">
    <property type="component" value="Unassembled WGS sequence"/>
</dbReference>
<dbReference type="InterPro" id="IPR001537">
    <property type="entry name" value="SpoU_MeTrfase"/>
</dbReference>
<accession>A0A8J3CKZ4</accession>
<dbReference type="AlphaFoldDB" id="A0A8J3CKZ4"/>
<feature type="domain" description="tRNA/rRNA methyltransferase SpoU type" evidence="3">
    <location>
        <begin position="112"/>
        <end position="248"/>
    </location>
</feature>
<dbReference type="InterPro" id="IPR029064">
    <property type="entry name" value="Ribosomal_eL30-like_sf"/>
</dbReference>
<dbReference type="SUPFAM" id="SSF55315">
    <property type="entry name" value="L30e-like"/>
    <property type="match status" value="1"/>
</dbReference>
<dbReference type="Pfam" id="PF00588">
    <property type="entry name" value="SpoU_methylase"/>
    <property type="match status" value="1"/>
</dbReference>
<sequence length="260" mass="27407">MTIITSKDNTAVKSLKRQLDKPKRSDETMVLEGIHLAQSLIESGGQAQRGWVAQTAMAHPEIVAILAQLSCPVMVLSDVLFRSLSTLVQGESILLEVKKPLAQVTEERVNALLLDGVQDAGNLGSILRSAAAAGVRTVYLNDACVNPYSPKVLRAGVGAHFSLQIADGVHLLDIMHTLRANGVAVLATSLTASTSIDEIDLTSPVAWLFGSEGSGVSVELIEAASQTVIIPMAAGESLNVAAAAAVCVFETARQQRTRSQ</sequence>
<dbReference type="Gene3D" id="3.30.1330.30">
    <property type="match status" value="1"/>
</dbReference>
<evidence type="ECO:0000313" key="4">
    <source>
        <dbReference type="EMBL" id="GHA64245.1"/>
    </source>
</evidence>
<evidence type="ECO:0000256" key="2">
    <source>
        <dbReference type="ARBA" id="ARBA00022679"/>
    </source>
</evidence>
<keyword evidence="1 4" id="KW-0489">Methyltransferase</keyword>